<dbReference type="SUPFAM" id="SSF53756">
    <property type="entry name" value="UDP-Glycosyltransferase/glycogen phosphorylase"/>
    <property type="match status" value="1"/>
</dbReference>
<name>G8PCF9_PEDCP</name>
<dbReference type="Pfam" id="PF00534">
    <property type="entry name" value="Glycos_transf_1"/>
    <property type="match status" value="1"/>
</dbReference>
<dbReference type="STRING" id="701521.PECL_652"/>
<dbReference type="InterPro" id="IPR022372">
    <property type="entry name" value="Accessory_SS_Asp1"/>
</dbReference>
<gene>
    <name evidence="4" type="ordered locus">PECL_652</name>
</gene>
<evidence type="ECO:0000313" key="4">
    <source>
        <dbReference type="EMBL" id="AEV94944.1"/>
    </source>
</evidence>
<dbReference type="KEGG" id="pce:PECL_652"/>
<protein>
    <submittedName>
        <fullName evidence="4">Glycosyl transferase, group 1</fullName>
    </submittedName>
</protein>
<accession>G8PCF9</accession>
<organism evidence="4 5">
    <name type="scientific">Pediococcus claussenii (strain ATCC BAA-344 / DSM 14800 / JCM 18046 / KCTC 3811 / LMG 21948 / P06)</name>
    <dbReference type="NCBI Taxonomy" id="701521"/>
    <lineage>
        <taxon>Bacteria</taxon>
        <taxon>Bacillati</taxon>
        <taxon>Bacillota</taxon>
        <taxon>Bacilli</taxon>
        <taxon>Lactobacillales</taxon>
        <taxon>Lactobacillaceae</taxon>
        <taxon>Pediococcus</taxon>
    </lineage>
</organism>
<evidence type="ECO:0000256" key="2">
    <source>
        <dbReference type="ARBA" id="ARBA00022679"/>
    </source>
</evidence>
<dbReference type="GO" id="GO:0016757">
    <property type="term" value="F:glycosyltransferase activity"/>
    <property type="evidence" value="ECO:0007669"/>
    <property type="project" value="UniProtKB-KW"/>
</dbReference>
<dbReference type="eggNOG" id="COG0438">
    <property type="taxonomic scope" value="Bacteria"/>
</dbReference>
<dbReference type="PANTHER" id="PTHR12526">
    <property type="entry name" value="GLYCOSYLTRANSFERASE"/>
    <property type="match status" value="1"/>
</dbReference>
<proteinExistence type="predicted"/>
<dbReference type="Proteomes" id="UP000005444">
    <property type="component" value="Chromosome"/>
</dbReference>
<evidence type="ECO:0000256" key="1">
    <source>
        <dbReference type="ARBA" id="ARBA00022676"/>
    </source>
</evidence>
<feature type="domain" description="Glycosyl transferase family 1" evidence="3">
    <location>
        <begin position="323"/>
        <end position="481"/>
    </location>
</feature>
<dbReference type="Gene3D" id="3.40.50.2000">
    <property type="entry name" value="Glycogen Phosphorylase B"/>
    <property type="match status" value="3"/>
</dbReference>
<dbReference type="RefSeq" id="WP_014215141.1">
    <property type="nucleotide sequence ID" value="NC_016605.1"/>
</dbReference>
<dbReference type="PANTHER" id="PTHR12526:SF629">
    <property type="entry name" value="TEICHURONIC ACID BIOSYNTHESIS GLYCOSYLTRANSFERASE TUAH-RELATED"/>
    <property type="match status" value="1"/>
</dbReference>
<dbReference type="EMBL" id="CP003137">
    <property type="protein sequence ID" value="AEV94944.1"/>
    <property type="molecule type" value="Genomic_DNA"/>
</dbReference>
<sequence length="503" mass="57353">MIYMLNQYLMELNSGVEFAEINRLRLLKDADIPAKIVTRDYNPSLHHNLDLLKIADTDVINMYDFFQETQAVEEKYLRTTDLDFAHQYAVEQGANFSRVSDEDHIMADVYFLPGTVGRVDYINYYDEFGHTAMREHFDWRGFKSMDEYFTPTGEPVFKAFYKVNGKKALEEYYMQNSEGGTVVSLLKLIDYKGQDYNFDNLDEIFTFFLDELNKSEGKNQTFIADRPAETNLPMLNMATPARKYLSLPILHSVERSNQLSGPIDPVYEVALKKRLHELSGIIVMTNAQRSDLLQNLKQPKIPVYVLPGAYVPEQSGARIPVKNRIENKLIFVGRLGEEKKIDQIIRAFSIVEYANSNTSLDIYGYGDKDYVDGLKELISSLKLDGKITIKGYQQSLDEVYDSAQLFISANHSDAMPIAMVDALGHGVPVVTFDDHYGPKEIVKNGVDGLLIKDGDLTTFAKAILELLDDKELLQQFSDQAYSNSTKDFGRELLAERWDELLNA</sequence>
<reference evidence="4 5" key="1">
    <citation type="journal article" date="2012" name="J. Bacteriol.">
        <title>Complete Genome Sequence of the Beer Spoilage Organism Pediococcus claussenii ATCC BAA-344T.</title>
        <authorList>
            <person name="Pittet V."/>
            <person name="Abegunde T."/>
            <person name="Marfleet T."/>
            <person name="Haakensen M."/>
            <person name="Morrow K."/>
            <person name="Jayaprakash T."/>
            <person name="Schroeder K."/>
            <person name="Trost B."/>
            <person name="Byrns S."/>
            <person name="Bergsveinson J."/>
            <person name="Kusalik A."/>
            <person name="Ziola B."/>
        </authorList>
    </citation>
    <scope>NUCLEOTIDE SEQUENCE [LARGE SCALE GENOMIC DNA]</scope>
    <source>
        <strain evidence="4 5">ATCC BAA-344</strain>
    </source>
</reference>
<keyword evidence="5" id="KW-1185">Reference proteome</keyword>
<evidence type="ECO:0000313" key="5">
    <source>
        <dbReference type="Proteomes" id="UP000005444"/>
    </source>
</evidence>
<dbReference type="GO" id="GO:0015031">
    <property type="term" value="P:protein transport"/>
    <property type="evidence" value="ECO:0007669"/>
    <property type="project" value="InterPro"/>
</dbReference>
<evidence type="ECO:0000259" key="3">
    <source>
        <dbReference type="Pfam" id="PF00534"/>
    </source>
</evidence>
<dbReference type="Pfam" id="PF16993">
    <property type="entry name" value="Asp1"/>
    <property type="match status" value="1"/>
</dbReference>
<dbReference type="AlphaFoldDB" id="G8PCF9"/>
<dbReference type="HOGENOM" id="CLU_009583_21_0_9"/>
<keyword evidence="1" id="KW-0328">Glycosyltransferase</keyword>
<dbReference type="InterPro" id="IPR001296">
    <property type="entry name" value="Glyco_trans_1"/>
</dbReference>
<keyword evidence="2 4" id="KW-0808">Transferase</keyword>
<dbReference type="PATRIC" id="fig|701521.8.peg.621"/>